<dbReference type="EMBL" id="JANRMS010000943">
    <property type="protein sequence ID" value="KAJ3532621.1"/>
    <property type="molecule type" value="Genomic_DNA"/>
</dbReference>
<gene>
    <name evidence="1" type="ORF">NM208_g8360</name>
</gene>
<proteinExistence type="predicted"/>
<organism evidence="1 2">
    <name type="scientific">Fusarium decemcellulare</name>
    <dbReference type="NCBI Taxonomy" id="57161"/>
    <lineage>
        <taxon>Eukaryota</taxon>
        <taxon>Fungi</taxon>
        <taxon>Dikarya</taxon>
        <taxon>Ascomycota</taxon>
        <taxon>Pezizomycotina</taxon>
        <taxon>Sordariomycetes</taxon>
        <taxon>Hypocreomycetidae</taxon>
        <taxon>Hypocreales</taxon>
        <taxon>Nectriaceae</taxon>
        <taxon>Fusarium</taxon>
        <taxon>Fusarium decemcellulare species complex</taxon>
    </lineage>
</organism>
<keyword evidence="2" id="KW-1185">Reference proteome</keyword>
<accession>A0ACC1S5T4</accession>
<sequence>MNLATLDDRPSVGLASNPSLRTSVGLVPSLLLTNSASAFRASYLSDALPMSQLARNACLSCSTQKRGNNTRCQYEQPADALHHFQVTCNTSDFGLHLDGNLDQLLTSRLFNTLATLNIDLEELVDVYLRSVHHWVPLIQPSTLRDWAAVLKNTPLAELATFVLHLLLVVPPSEFPCLSDPNLLRRLYRGCREAFSFLQAHRRESLLTIQSGIVLAIYEQSQRLYSDGYVSLSASASLGYAMGLDSATDPEDPLTEEKRLLWQVIYFGDVLNKLSFERCSRPDLVPAYETFAKHSTLWDQSPGPTDVPSGEPSSSPAVSGFNYIDRQAQAVQILQSVLRLTRDKGVRLETLLDHETWKLDFAIQEGIRDAINTPQKRLEHQYGLVVIFLLSTYELHKRRLACISDQQGSAEIKKISVAALETALNVTKDLLGMDEDARTFNARIFDEDMMPITVVMLMQQAGSTSLLLESEYRLDTGDVFQLAIRSLKVARSRWIIADTIATELEKSRAEVLSRNDAGC</sequence>
<evidence type="ECO:0000313" key="1">
    <source>
        <dbReference type="EMBL" id="KAJ3532621.1"/>
    </source>
</evidence>
<protein>
    <submittedName>
        <fullName evidence="1">Uncharacterized protein</fullName>
    </submittedName>
</protein>
<dbReference type="Proteomes" id="UP001148629">
    <property type="component" value="Unassembled WGS sequence"/>
</dbReference>
<evidence type="ECO:0000313" key="2">
    <source>
        <dbReference type="Proteomes" id="UP001148629"/>
    </source>
</evidence>
<reference evidence="1" key="1">
    <citation type="submission" date="2022-08" db="EMBL/GenBank/DDBJ databases">
        <title>Genome Sequence of Fusarium decemcellulare.</title>
        <authorList>
            <person name="Buettner E."/>
        </authorList>
    </citation>
    <scope>NUCLEOTIDE SEQUENCE</scope>
    <source>
        <strain evidence="1">Babe19</strain>
    </source>
</reference>
<comment type="caution">
    <text evidence="1">The sequence shown here is derived from an EMBL/GenBank/DDBJ whole genome shotgun (WGS) entry which is preliminary data.</text>
</comment>
<name>A0ACC1S5T4_9HYPO</name>